<proteinExistence type="predicted"/>
<dbReference type="EMBL" id="LT629740">
    <property type="protein sequence ID" value="SDT69523.1"/>
    <property type="molecule type" value="Genomic_DNA"/>
</dbReference>
<accession>A0A1H2CGE3</accession>
<reference evidence="2 3" key="1">
    <citation type="submission" date="2016-10" db="EMBL/GenBank/DDBJ databases">
        <authorList>
            <person name="de Groot N.N."/>
        </authorList>
    </citation>
    <scope>NUCLEOTIDE SEQUENCE [LARGE SCALE GENOMIC DNA]</scope>
    <source>
        <strain evidence="2 3">MP1X4</strain>
    </source>
</reference>
<protein>
    <submittedName>
        <fullName evidence="2">Putative toxin-antitoxin system antitoxin component, TIGR02293 family</fullName>
    </submittedName>
</protein>
<feature type="domain" description="Antitoxin Xre/MbcA/ParS-like toxin-binding" evidence="1">
    <location>
        <begin position="133"/>
        <end position="181"/>
    </location>
</feature>
<dbReference type="STRING" id="652787.SAMN05216490_5030"/>
<dbReference type="Pfam" id="PF09722">
    <property type="entry name" value="Xre_MbcA_ParS_C"/>
    <property type="match status" value="1"/>
</dbReference>
<dbReference type="Proteomes" id="UP000199679">
    <property type="component" value="Chromosome I"/>
</dbReference>
<sequence length="184" mass="20803">MEIFLFSMEKFLYLSIKKEIMVAKQKSTSAKVKKNAPYVVEHAANLLAEPEVFYSYRPAYIDDISLLTRSKKGLNAKAALDFLSLSGFTQDEFQETFKTTVKTIQNHVTRELTLDAALSEKLLKSFALFDKGVEIFGTANAFHQWLNTPSYGLGKQLPFDLMDTITGIQLITEELTRIEFGDLA</sequence>
<evidence type="ECO:0000313" key="3">
    <source>
        <dbReference type="Proteomes" id="UP000199679"/>
    </source>
</evidence>
<keyword evidence="3" id="KW-1185">Reference proteome</keyword>
<gene>
    <name evidence="2" type="ORF">SAMN05216490_5030</name>
</gene>
<evidence type="ECO:0000313" key="2">
    <source>
        <dbReference type="EMBL" id="SDT69523.1"/>
    </source>
</evidence>
<dbReference type="InterPro" id="IPR024467">
    <property type="entry name" value="Xre/MbcA/ParS-like_toxin-bd"/>
</dbReference>
<dbReference type="AlphaFoldDB" id="A0A1H2CGE3"/>
<name>A0A1H2CGE3_MUCMA</name>
<organism evidence="2 3">
    <name type="scientific">Mucilaginibacter mallensis</name>
    <dbReference type="NCBI Taxonomy" id="652787"/>
    <lineage>
        <taxon>Bacteria</taxon>
        <taxon>Pseudomonadati</taxon>
        <taxon>Bacteroidota</taxon>
        <taxon>Sphingobacteriia</taxon>
        <taxon>Sphingobacteriales</taxon>
        <taxon>Sphingobacteriaceae</taxon>
        <taxon>Mucilaginibacter</taxon>
    </lineage>
</organism>
<evidence type="ECO:0000259" key="1">
    <source>
        <dbReference type="Pfam" id="PF09722"/>
    </source>
</evidence>